<dbReference type="EMBL" id="KY684108">
    <property type="protein sequence ID" value="ARF11304.1"/>
    <property type="molecule type" value="Genomic_DNA"/>
</dbReference>
<feature type="region of interest" description="Disordered" evidence="14">
    <location>
        <begin position="869"/>
        <end position="903"/>
    </location>
</feature>
<evidence type="ECO:0000256" key="11">
    <source>
        <dbReference type="ARBA" id="ARBA00023235"/>
    </source>
</evidence>
<protein>
    <recommendedName>
        <fullName evidence="7">DNA topoisomerase 2</fullName>
        <ecNumber evidence="6">5.6.2.2</ecNumber>
    </recommendedName>
    <alternativeName>
        <fullName evidence="12">DNA topoisomerase II</fullName>
    </alternativeName>
</protein>
<dbReference type="PROSITE" id="PS00177">
    <property type="entry name" value="TOPOISOMERASE_II"/>
    <property type="match status" value="1"/>
</dbReference>
<evidence type="ECO:0000256" key="7">
    <source>
        <dbReference type="ARBA" id="ARBA00019635"/>
    </source>
</evidence>
<dbReference type="PRINTS" id="PR00418">
    <property type="entry name" value="TPI2FAMILY"/>
</dbReference>
<dbReference type="EC" id="5.6.2.2" evidence="6"/>
<keyword evidence="9 13" id="KW-0799">Topoisomerase</keyword>
<evidence type="ECO:0000256" key="13">
    <source>
        <dbReference type="PROSITE-ProRule" id="PRU01384"/>
    </source>
</evidence>
<dbReference type="InterPro" id="IPR020568">
    <property type="entry name" value="Ribosomal_Su5_D2-typ_SF"/>
</dbReference>
<comment type="cofactor">
    <cofactor evidence="3">
        <name>Mn(2+)</name>
        <dbReference type="ChEBI" id="CHEBI:29035"/>
    </cofactor>
</comment>
<comment type="similarity">
    <text evidence="5">Belongs to the type II topoisomerase family.</text>
</comment>
<dbReference type="Pfam" id="PF01751">
    <property type="entry name" value="Toprim"/>
    <property type="match status" value="1"/>
</dbReference>
<dbReference type="Gene3D" id="3.10.28.10">
    <property type="entry name" value="Homing endonucleases"/>
    <property type="match status" value="1"/>
</dbReference>
<feature type="domain" description="DOD-type homing endonuclease" evidence="15">
    <location>
        <begin position="166"/>
        <end position="301"/>
    </location>
</feature>
<dbReference type="SUPFAM" id="SSF54211">
    <property type="entry name" value="Ribosomal protein S5 domain 2-like"/>
    <property type="match status" value="1"/>
</dbReference>
<name>A0A1V0SI29_9VIRU</name>
<proteinExistence type="inferred from homology"/>
<dbReference type="InterPro" id="IPR036890">
    <property type="entry name" value="HATPase_C_sf"/>
</dbReference>
<dbReference type="InterPro" id="IPR027434">
    <property type="entry name" value="Homing_endonucl"/>
</dbReference>
<evidence type="ECO:0000259" key="16">
    <source>
        <dbReference type="PROSITE" id="PS50880"/>
    </source>
</evidence>
<dbReference type="CDD" id="cd03481">
    <property type="entry name" value="TopoIIA_Trans_ScTopoIIA"/>
    <property type="match status" value="1"/>
</dbReference>
<dbReference type="InterPro" id="IPR001241">
    <property type="entry name" value="Topo_IIA"/>
</dbReference>
<dbReference type="InterPro" id="IPR001154">
    <property type="entry name" value="TopoII_euk"/>
</dbReference>
<feature type="domain" description="Toprim" evidence="16">
    <location>
        <begin position="672"/>
        <end position="786"/>
    </location>
</feature>
<dbReference type="Pfam" id="PF00521">
    <property type="entry name" value="DNA_topoisoIV"/>
    <property type="match status" value="1"/>
</dbReference>
<dbReference type="GO" id="GO:0030908">
    <property type="term" value="P:protein splicing"/>
    <property type="evidence" value="ECO:0007669"/>
    <property type="project" value="InterPro"/>
</dbReference>
<evidence type="ECO:0000256" key="6">
    <source>
        <dbReference type="ARBA" id="ARBA00012895"/>
    </source>
</evidence>
<comment type="cofactor">
    <cofactor evidence="4">
        <name>Mg(2+)</name>
        <dbReference type="ChEBI" id="CHEBI:18420"/>
    </cofactor>
</comment>
<evidence type="ECO:0000256" key="14">
    <source>
        <dbReference type="SAM" id="MobiDB-lite"/>
    </source>
</evidence>
<dbReference type="InterPro" id="IPR006171">
    <property type="entry name" value="TOPRIM_dom"/>
</dbReference>
<dbReference type="Pfam" id="PF05204">
    <property type="entry name" value="Hom_end"/>
    <property type="match status" value="1"/>
</dbReference>
<keyword evidence="10 13" id="KW-0238">DNA-binding</keyword>
<feature type="active site" description="O-(5'-phospho-DNA)-tyrosine intermediate" evidence="13">
    <location>
        <position position="1063"/>
    </location>
</feature>
<dbReference type="SUPFAM" id="SSF55608">
    <property type="entry name" value="Homing endonucleases"/>
    <property type="match status" value="1"/>
</dbReference>
<evidence type="ECO:0000256" key="5">
    <source>
        <dbReference type="ARBA" id="ARBA00011080"/>
    </source>
</evidence>
<dbReference type="InterPro" id="IPR014721">
    <property type="entry name" value="Ribsml_uS5_D2-typ_fold_subgr"/>
</dbReference>
<keyword evidence="8" id="KW-0460">Magnesium</keyword>
<evidence type="ECO:0000259" key="15">
    <source>
        <dbReference type="PROSITE" id="PS50819"/>
    </source>
</evidence>
<feature type="compositionally biased region" description="Acidic residues" evidence="14">
    <location>
        <begin position="878"/>
        <end position="893"/>
    </location>
</feature>
<dbReference type="SMART" id="SM00433">
    <property type="entry name" value="TOP2c"/>
    <property type="match status" value="1"/>
</dbReference>
<dbReference type="Gene3D" id="3.90.199.10">
    <property type="entry name" value="Topoisomerase II, domain 5"/>
    <property type="match status" value="1"/>
</dbReference>
<organism evidence="18">
    <name type="scientific">Klosneuvirus KNV1</name>
    <dbReference type="NCBI Taxonomy" id="1977640"/>
    <lineage>
        <taxon>Viruses</taxon>
        <taxon>Varidnaviria</taxon>
        <taxon>Bamfordvirae</taxon>
        <taxon>Nucleocytoviricota</taxon>
        <taxon>Megaviricetes</taxon>
        <taxon>Imitervirales</taxon>
        <taxon>Mimiviridae</taxon>
        <taxon>Klosneuvirinae</taxon>
        <taxon>Klosneuvirus</taxon>
    </lineage>
</organism>
<feature type="compositionally biased region" description="Basic residues" evidence="14">
    <location>
        <begin position="1433"/>
        <end position="1447"/>
    </location>
</feature>
<dbReference type="InterPro" id="IPR018522">
    <property type="entry name" value="TopoIIA_CS"/>
</dbReference>
<dbReference type="SUPFAM" id="SSF56719">
    <property type="entry name" value="Type II DNA topoisomerase"/>
    <property type="match status" value="2"/>
</dbReference>
<feature type="domain" description="Topo IIA-type catalytic" evidence="17">
    <location>
        <begin position="972"/>
        <end position="1409"/>
    </location>
</feature>
<dbReference type="GO" id="GO:0005524">
    <property type="term" value="F:ATP binding"/>
    <property type="evidence" value="ECO:0007669"/>
    <property type="project" value="InterPro"/>
</dbReference>
<dbReference type="InterPro" id="IPR031660">
    <property type="entry name" value="TOPRIM_C"/>
</dbReference>
<dbReference type="InterPro" id="IPR013506">
    <property type="entry name" value="Topo_IIA_bsu_dom2"/>
</dbReference>
<dbReference type="InterPro" id="IPR013758">
    <property type="entry name" value="Topo_IIA_A/C_ab"/>
</dbReference>
<dbReference type="PROSITE" id="PS52040">
    <property type="entry name" value="TOPO_IIA"/>
    <property type="match status" value="1"/>
</dbReference>
<sequence length="1447" mass="167472">MYEITQTKGESYKVNDNHTLTLHMPSHKIIFWNSAKNGWSTIVWDNDKKCVIQKTVKLQRTQIKCPECETELVNSMEKHFQIKHSTLEIPNELKKKRNNEPIDTEESKLAYKQIEDFCKTFPDSSEFNMNIQDYMKLNKTTKNYLAGIRADCIQWTKKEILLDPYVLGLWLGDGESRGWGYSCDGDNDKEIIKYLEEWCNNNSAKIKKAKQKYTYYISSNSDKIPISPFTTLLKHYNLIHNKHIPLDYIVNDRDTRLKVLAGIIDTDGHVQNDGTRIEITQCFEHEQLVKDIVLLARSLGFYCCLTTRKTSWRYKGELKKGKCYNINISGNIEDIPTQLPRKKCANIRVQSNKSTGKIRINDIGKSDYIGIGVDSNQRLLVNDFTVTHNCTNIYSDLFIIEIVDGKRKLKYYQEFSNNMYDKTEPVVEKLQGKPKSYTKITFKPDYKRFKLKGLSNDMISLFKKRVYDVAAVTNVKVFLNDKHIKIADFEDYIKMYYEDEEIPHPPVYEVVNDRWKVAVVYDPNSGYRQISYVNGICTYQGGAHVQHVLDQVVGTLYDQICSKNKDLKIKPATIRDNLTFFIDAVIEDPGFSSQTKEFLTTKMVNFGSKCEISDKFIKALTKTGIVEEVVNFAKFKANAEVNKLGGNKRAKLIGLHKLVDAHWAGTRKSQLCTLILTEGDSAKSYAIAGTEIIGKERYGVFPLRGKLLNVREANPAQLLKNEEIKNVMQIMGLKPNKTYKNVNQLRYGRILVLTDQDYDGSHIKGLICNFIHYFWPSLLEKIPGFITEYLTPIVKVWKKSDIKKKNIITFTSLVKFNDWKEEIGDNIRLYNVKYYKGLGTSTKEEAKESFLDFDNKIIQFIWNTNENENDATNIQDNMDQEEDNNDPDAEETDTETKSNVDTDEFEQIDKSSPSYDALTLAFAKTRSNDRKTWLGTYNKNTILDVNAKYVTYDEFINKDLIHFSNYDCMRSIPSLCDGFKPSLRKILYGCILKKIFKQEIKVAQLSGYIAENTGYHHGEVSLQGAIVGMAQNFVGSNNIYWLIPQGNFGDRLEGGKNAASARYINTLLNELTPLVFRKEDECIYTYNDDDGTVVEPESFAPIICNTLINWIEGIGTGFSTNILPFNPLDVIKNQRLIIQGKKPIKMTPWFRGFIGKVVTLTDTTFETHGLYEIKDENTIVITELPIGTWTVNYKGFLETLLIEDPKKPVKGQILTDMKDDCGIDTIKFTLTFADDELQSLIKRNEIMKRLKLINKHSMSNMHLYNTKGIIQKYESVEEILCEFCEFRLNMYTKRKEYYMKVLENDLNIITWRIKFIDSIISGKIIVFENKKPRSKGNVIEQLVKQGFPTLHTNSNALENDKSYDYLTNLKIFDLTEEERNILQNEYDKKLQIYNDYKEKSIQQLWLDELNEFETAYKKWLKEQEEERLENDKKFKKQGAKKIGRGKK</sequence>
<feature type="region of interest" description="Disordered" evidence="14">
    <location>
        <begin position="1428"/>
        <end position="1447"/>
    </location>
</feature>
<dbReference type="InterPro" id="IPR013760">
    <property type="entry name" value="Topo_IIA-like_dom_sf"/>
</dbReference>
<dbReference type="InterPro" id="IPR004042">
    <property type="entry name" value="Intein_endonuc_central"/>
</dbReference>
<evidence type="ECO:0000256" key="8">
    <source>
        <dbReference type="ARBA" id="ARBA00022842"/>
    </source>
</evidence>
<dbReference type="Pfam" id="PF16898">
    <property type="entry name" value="TOPRIM_C"/>
    <property type="match status" value="2"/>
</dbReference>
<dbReference type="PANTHER" id="PTHR10169:SF49">
    <property type="entry name" value="DNA TOPOISOMERASE 2, MITOCHONDRIAL"/>
    <property type="match status" value="1"/>
</dbReference>
<dbReference type="InterPro" id="IPR013759">
    <property type="entry name" value="Topo_IIA_B_C"/>
</dbReference>
<dbReference type="InterPro" id="IPR007869">
    <property type="entry name" value="Homing_endonuc_PI-Sce"/>
</dbReference>
<dbReference type="Gene3D" id="1.10.268.10">
    <property type="entry name" value="Topoisomerase, domain 3"/>
    <property type="match status" value="1"/>
</dbReference>
<keyword evidence="11 13" id="KW-0413">Isomerase</keyword>
<dbReference type="SUPFAM" id="SSF55874">
    <property type="entry name" value="ATPase domain of HSP90 chaperone/DNA topoisomerase II/histidine kinase"/>
    <property type="match status" value="1"/>
</dbReference>
<evidence type="ECO:0000313" key="18">
    <source>
        <dbReference type="EMBL" id="ARF11304.1"/>
    </source>
</evidence>
<evidence type="ECO:0000259" key="17">
    <source>
        <dbReference type="PROSITE" id="PS52040"/>
    </source>
</evidence>
<reference evidence="18" key="1">
    <citation type="journal article" date="2017" name="Science">
        <title>Giant viruses with an expanded complement of translation system components.</title>
        <authorList>
            <person name="Schulz F."/>
            <person name="Yutin N."/>
            <person name="Ivanova N.N."/>
            <person name="Ortega D.R."/>
            <person name="Lee T.K."/>
            <person name="Vierheilig J."/>
            <person name="Daims H."/>
            <person name="Horn M."/>
            <person name="Wagner M."/>
            <person name="Jensen G.J."/>
            <person name="Kyrpides N.C."/>
            <person name="Koonin E.V."/>
            <person name="Woyke T."/>
        </authorList>
    </citation>
    <scope>NUCLEOTIDE SEQUENCE</scope>
    <source>
        <strain evidence="18">KNV1</strain>
    </source>
</reference>
<dbReference type="PRINTS" id="PR01158">
    <property type="entry name" value="TOPISMRASEII"/>
</dbReference>
<dbReference type="InterPro" id="IPR002205">
    <property type="entry name" value="Topo_IIA_dom_A"/>
</dbReference>
<evidence type="ECO:0000256" key="1">
    <source>
        <dbReference type="ARBA" id="ARBA00000185"/>
    </source>
</evidence>
<evidence type="ECO:0000256" key="12">
    <source>
        <dbReference type="ARBA" id="ARBA00031138"/>
    </source>
</evidence>
<dbReference type="PROSITE" id="PS50880">
    <property type="entry name" value="TOPRIM"/>
    <property type="match status" value="1"/>
</dbReference>
<evidence type="ECO:0000256" key="4">
    <source>
        <dbReference type="ARBA" id="ARBA00001946"/>
    </source>
</evidence>
<dbReference type="GO" id="GO:0003677">
    <property type="term" value="F:DNA binding"/>
    <property type="evidence" value="ECO:0007669"/>
    <property type="project" value="UniProtKB-UniRule"/>
</dbReference>
<evidence type="ECO:0000256" key="10">
    <source>
        <dbReference type="ARBA" id="ARBA00023125"/>
    </source>
</evidence>
<comment type="catalytic activity">
    <reaction evidence="1 13">
        <text>ATP-dependent breakage, passage and rejoining of double-stranded DNA.</text>
        <dbReference type="EC" id="5.6.2.2"/>
    </reaction>
</comment>
<accession>A0A1V0SI29</accession>
<dbReference type="Gene3D" id="3.30.230.10">
    <property type="match status" value="1"/>
</dbReference>
<dbReference type="Gene3D" id="3.40.50.670">
    <property type="match status" value="2"/>
</dbReference>
<dbReference type="InterPro" id="IPR013757">
    <property type="entry name" value="Topo_IIA_A_a_sf"/>
</dbReference>
<evidence type="ECO:0000256" key="9">
    <source>
        <dbReference type="ARBA" id="ARBA00023029"/>
    </source>
</evidence>
<dbReference type="Gene3D" id="3.30.1360.40">
    <property type="match status" value="1"/>
</dbReference>
<dbReference type="SMART" id="SM00434">
    <property type="entry name" value="TOP4c"/>
    <property type="match status" value="1"/>
</dbReference>
<dbReference type="GO" id="GO:0004519">
    <property type="term" value="F:endonuclease activity"/>
    <property type="evidence" value="ECO:0007669"/>
    <property type="project" value="InterPro"/>
</dbReference>
<dbReference type="GO" id="GO:0003918">
    <property type="term" value="F:DNA topoisomerase type II (double strand cut, ATP-hydrolyzing) activity"/>
    <property type="evidence" value="ECO:0007669"/>
    <property type="project" value="UniProtKB-EC"/>
</dbReference>
<dbReference type="Gene3D" id="3.30.565.10">
    <property type="entry name" value="Histidine kinase-like ATPase, C-terminal domain"/>
    <property type="match status" value="1"/>
</dbReference>
<evidence type="ECO:0000256" key="2">
    <source>
        <dbReference type="ARBA" id="ARBA00001913"/>
    </source>
</evidence>
<dbReference type="PROSITE" id="PS50819">
    <property type="entry name" value="INTEIN_ENDONUCLEASE"/>
    <property type="match status" value="1"/>
</dbReference>
<comment type="cofactor">
    <cofactor evidence="2">
        <name>Ca(2+)</name>
        <dbReference type="ChEBI" id="CHEBI:29108"/>
    </cofactor>
</comment>
<evidence type="ECO:0000256" key="3">
    <source>
        <dbReference type="ARBA" id="ARBA00001936"/>
    </source>
</evidence>
<dbReference type="PANTHER" id="PTHR10169">
    <property type="entry name" value="DNA TOPOISOMERASE/GYRASE"/>
    <property type="match status" value="1"/>
</dbReference>
<dbReference type="GO" id="GO:0000819">
    <property type="term" value="P:sister chromatid segregation"/>
    <property type="evidence" value="ECO:0007669"/>
    <property type="project" value="TreeGrafter"/>
</dbReference>
<dbReference type="Gene3D" id="3.30.1490.30">
    <property type="match status" value="1"/>
</dbReference>
<dbReference type="FunFam" id="3.40.50.670:FF:000001">
    <property type="entry name" value="DNA topoisomerase 2"/>
    <property type="match status" value="1"/>
</dbReference>
<dbReference type="GO" id="GO:0006265">
    <property type="term" value="P:DNA topological change"/>
    <property type="evidence" value="ECO:0007669"/>
    <property type="project" value="UniProtKB-UniRule"/>
</dbReference>
<dbReference type="Pfam" id="PF00204">
    <property type="entry name" value="DNA_gyraseB"/>
    <property type="match status" value="1"/>
</dbReference>
<gene>
    <name evidence="18" type="ORF">Klosneuvirus_1_161</name>
</gene>
<dbReference type="InterPro" id="IPR050634">
    <property type="entry name" value="DNA_Topoisomerase_II"/>
</dbReference>